<dbReference type="SUPFAM" id="SSF48403">
    <property type="entry name" value="Ankyrin repeat"/>
    <property type="match status" value="1"/>
</dbReference>
<protein>
    <submittedName>
        <fullName evidence="4">Uncharacterized protein</fullName>
    </submittedName>
</protein>
<evidence type="ECO:0000256" key="1">
    <source>
        <dbReference type="ARBA" id="ARBA00022737"/>
    </source>
</evidence>
<dbReference type="AlphaFoldDB" id="A0A8T0X241"/>
<evidence type="ECO:0000256" key="3">
    <source>
        <dbReference type="PROSITE-ProRule" id="PRU00023"/>
    </source>
</evidence>
<dbReference type="Proteomes" id="UP000823388">
    <property type="component" value="Chromosome 1K"/>
</dbReference>
<organism evidence="4 5">
    <name type="scientific">Panicum virgatum</name>
    <name type="common">Blackwell switchgrass</name>
    <dbReference type="NCBI Taxonomy" id="38727"/>
    <lineage>
        <taxon>Eukaryota</taxon>
        <taxon>Viridiplantae</taxon>
        <taxon>Streptophyta</taxon>
        <taxon>Embryophyta</taxon>
        <taxon>Tracheophyta</taxon>
        <taxon>Spermatophyta</taxon>
        <taxon>Magnoliopsida</taxon>
        <taxon>Liliopsida</taxon>
        <taxon>Poales</taxon>
        <taxon>Poaceae</taxon>
        <taxon>PACMAD clade</taxon>
        <taxon>Panicoideae</taxon>
        <taxon>Panicodae</taxon>
        <taxon>Paniceae</taxon>
        <taxon>Panicinae</taxon>
        <taxon>Panicum</taxon>
        <taxon>Panicum sect. Hiantes</taxon>
    </lineage>
</organism>
<dbReference type="Gene3D" id="1.25.40.20">
    <property type="entry name" value="Ankyrin repeat-containing domain"/>
    <property type="match status" value="2"/>
</dbReference>
<dbReference type="Pfam" id="PF12796">
    <property type="entry name" value="Ank_2"/>
    <property type="match status" value="1"/>
</dbReference>
<keyword evidence="1" id="KW-0677">Repeat</keyword>
<proteinExistence type="predicted"/>
<sequence>MMEGDTKLSLQAKKWVQDALLDSSKRSKKIVRAQAYSLARKPSSREQFQHARWDGRRILNFAVRDGHRFLCDLLLEELKINPNLQDSFDDTTPLHHAAATGQVEVIELLLNKYFCDIEAKDCGRSTPLCLATLAGRNAALQKLLDCGASTEAQCFLGQPIQGLFGRAPAPLVERLLWWSWSRFGKRLAK</sequence>
<dbReference type="EMBL" id="CM029037">
    <property type="protein sequence ID" value="KAG2655622.1"/>
    <property type="molecule type" value="Genomic_DNA"/>
</dbReference>
<evidence type="ECO:0000313" key="5">
    <source>
        <dbReference type="Proteomes" id="UP000823388"/>
    </source>
</evidence>
<evidence type="ECO:0000256" key="2">
    <source>
        <dbReference type="ARBA" id="ARBA00023043"/>
    </source>
</evidence>
<dbReference type="PROSITE" id="PS50297">
    <property type="entry name" value="ANK_REP_REGION"/>
    <property type="match status" value="1"/>
</dbReference>
<dbReference type="PROSITE" id="PS50088">
    <property type="entry name" value="ANK_REPEAT"/>
    <property type="match status" value="1"/>
</dbReference>
<dbReference type="InterPro" id="IPR002110">
    <property type="entry name" value="Ankyrin_rpt"/>
</dbReference>
<dbReference type="SMART" id="SM00248">
    <property type="entry name" value="ANK"/>
    <property type="match status" value="3"/>
</dbReference>
<accession>A0A8T0X241</accession>
<comment type="caution">
    <text evidence="4">The sequence shown here is derived from an EMBL/GenBank/DDBJ whole genome shotgun (WGS) entry which is preliminary data.</text>
</comment>
<dbReference type="GO" id="GO:0005737">
    <property type="term" value="C:cytoplasm"/>
    <property type="evidence" value="ECO:0007669"/>
    <property type="project" value="TreeGrafter"/>
</dbReference>
<reference evidence="4" key="1">
    <citation type="submission" date="2020-05" db="EMBL/GenBank/DDBJ databases">
        <title>WGS assembly of Panicum virgatum.</title>
        <authorList>
            <person name="Lovell J.T."/>
            <person name="Jenkins J."/>
            <person name="Shu S."/>
            <person name="Juenger T.E."/>
            <person name="Schmutz J."/>
        </authorList>
    </citation>
    <scope>NUCLEOTIDE SEQUENCE</scope>
    <source>
        <strain evidence="4">AP13</strain>
    </source>
</reference>
<evidence type="ECO:0000313" key="4">
    <source>
        <dbReference type="EMBL" id="KAG2655622.1"/>
    </source>
</evidence>
<dbReference type="PANTHER" id="PTHR24198:SF165">
    <property type="entry name" value="ANKYRIN REPEAT-CONTAINING PROTEIN-RELATED"/>
    <property type="match status" value="1"/>
</dbReference>
<gene>
    <name evidence="4" type="ORF">PVAP13_1KG025000</name>
</gene>
<keyword evidence="2 3" id="KW-0040">ANK repeat</keyword>
<name>A0A8T0X241_PANVG</name>
<feature type="repeat" description="ANK" evidence="3">
    <location>
        <begin position="89"/>
        <end position="112"/>
    </location>
</feature>
<dbReference type="PANTHER" id="PTHR24198">
    <property type="entry name" value="ANKYRIN REPEAT AND PROTEIN KINASE DOMAIN-CONTAINING PROTEIN"/>
    <property type="match status" value="1"/>
</dbReference>
<dbReference type="InterPro" id="IPR036770">
    <property type="entry name" value="Ankyrin_rpt-contain_sf"/>
</dbReference>
<keyword evidence="5" id="KW-1185">Reference proteome</keyword>